<dbReference type="PANTHER" id="PTHR12854">
    <property type="entry name" value="ATAXIN 2-RELATED"/>
    <property type="match status" value="1"/>
</dbReference>
<reference evidence="3 4" key="1">
    <citation type="journal article" date="2021" name="Commun. Biol.">
        <title>The genome of Shorea leprosula (Dipterocarpaceae) highlights the ecological relevance of drought in aseasonal tropical rainforests.</title>
        <authorList>
            <person name="Ng K.K.S."/>
            <person name="Kobayashi M.J."/>
            <person name="Fawcett J.A."/>
            <person name="Hatakeyama M."/>
            <person name="Paape T."/>
            <person name="Ng C.H."/>
            <person name="Ang C.C."/>
            <person name="Tnah L.H."/>
            <person name="Lee C.T."/>
            <person name="Nishiyama T."/>
            <person name="Sese J."/>
            <person name="O'Brien M.J."/>
            <person name="Copetti D."/>
            <person name="Mohd Noor M.I."/>
            <person name="Ong R.C."/>
            <person name="Putra M."/>
            <person name="Sireger I.Z."/>
            <person name="Indrioko S."/>
            <person name="Kosugi Y."/>
            <person name="Izuno A."/>
            <person name="Isagi Y."/>
            <person name="Lee S.L."/>
            <person name="Shimizu K.K."/>
        </authorList>
    </citation>
    <scope>NUCLEOTIDE SEQUENCE [LARGE SCALE GENOMIC DNA]</scope>
    <source>
        <strain evidence="3">214</strain>
    </source>
</reference>
<sequence length="580" mass="61616">MGREQEMGGDQGRVEKESTASTSSPSSTESLLFATLCLIGLPVDVHVKDGSVYSGVFHTASVEKGYGIVLKKAKLTKKGRCKSNVASGDVVETLVILPGDFAQLVSREILLSVDGVAGNVAGDNAEAQGIVPFSNGLPAKANKPRKSVIDKRTNTKKRSSIQNENDIANGFIWTKAGKENEGEKLLPDHMGYGKGREFEKRDGTITGQSKETNGAPFATRHDINLLSHSARQVEDDMMQPLQDDFNQKFVSNVKESSGEVEGSNPSSEACPIPVKPIREGNAEKTCKLLHFGASHEATAVIKPQSFERSADTFQDAVHSSVSTSSTPVTDVTLESHGASLTTIVEMVPPQNSESNKSSKEFKLNPEAKIFSPSFVNPILVGPPAVPTVPNTGYMPGNSPMFAGAGSQPEVGMGPFAPHSSAPTKFRQYTNMTAGNGVTGPRFLQPIVGHIGGRAQPLRYAGQYHPTQAAPPVFNPNSQAAMVGRLGQLVYMQPTTHDLVQGAAGISPIPPRPSFTPHQVQHQGNSAGQALQLCMPQPYMPPGQQPLAVPSQIPLMQPPFPATRPTPGTAVSNGHFGAKLP</sequence>
<evidence type="ECO:0000313" key="3">
    <source>
        <dbReference type="EMBL" id="GKV42640.1"/>
    </source>
</evidence>
<organism evidence="3 4">
    <name type="scientific">Rubroshorea leprosula</name>
    <dbReference type="NCBI Taxonomy" id="152421"/>
    <lineage>
        <taxon>Eukaryota</taxon>
        <taxon>Viridiplantae</taxon>
        <taxon>Streptophyta</taxon>
        <taxon>Embryophyta</taxon>
        <taxon>Tracheophyta</taxon>
        <taxon>Spermatophyta</taxon>
        <taxon>Magnoliopsida</taxon>
        <taxon>eudicotyledons</taxon>
        <taxon>Gunneridae</taxon>
        <taxon>Pentapetalae</taxon>
        <taxon>rosids</taxon>
        <taxon>malvids</taxon>
        <taxon>Malvales</taxon>
        <taxon>Dipterocarpaceae</taxon>
        <taxon>Rubroshorea</taxon>
    </lineage>
</organism>
<dbReference type="InterPro" id="IPR045117">
    <property type="entry name" value="ATXN2-like"/>
</dbReference>
<dbReference type="GO" id="GO:0034063">
    <property type="term" value="P:stress granule assembly"/>
    <property type="evidence" value="ECO:0007669"/>
    <property type="project" value="TreeGrafter"/>
</dbReference>
<feature type="region of interest" description="Disordered" evidence="1">
    <location>
        <begin position="141"/>
        <end position="160"/>
    </location>
</feature>
<feature type="domain" description="Ataxin 2 SM" evidence="2">
    <location>
        <begin position="29"/>
        <end position="105"/>
    </location>
</feature>
<keyword evidence="4" id="KW-1185">Reference proteome</keyword>
<feature type="region of interest" description="Disordered" evidence="1">
    <location>
        <begin position="1"/>
        <end position="26"/>
    </location>
</feature>
<evidence type="ECO:0000313" key="4">
    <source>
        <dbReference type="Proteomes" id="UP001054252"/>
    </source>
</evidence>
<accession>A0AAV5LYT4</accession>
<protein>
    <recommendedName>
        <fullName evidence="2">Ataxin 2 SM domain-containing protein</fullName>
    </recommendedName>
</protein>
<dbReference type="EMBL" id="BPVZ01000160">
    <property type="protein sequence ID" value="GKV42640.1"/>
    <property type="molecule type" value="Genomic_DNA"/>
</dbReference>
<dbReference type="AlphaFoldDB" id="A0AAV5LYT4"/>
<comment type="caution">
    <text evidence="3">The sequence shown here is derived from an EMBL/GenBank/DDBJ whole genome shotgun (WGS) entry which is preliminary data.</text>
</comment>
<evidence type="ECO:0000256" key="1">
    <source>
        <dbReference type="SAM" id="MobiDB-lite"/>
    </source>
</evidence>
<dbReference type="GO" id="GO:0003729">
    <property type="term" value="F:mRNA binding"/>
    <property type="evidence" value="ECO:0007669"/>
    <property type="project" value="TreeGrafter"/>
</dbReference>
<name>A0AAV5LYT4_9ROSI</name>
<feature type="compositionally biased region" description="Basic and acidic residues" evidence="1">
    <location>
        <begin position="1"/>
        <end position="18"/>
    </location>
</feature>
<dbReference type="GO" id="GO:0010494">
    <property type="term" value="C:cytoplasmic stress granule"/>
    <property type="evidence" value="ECO:0007669"/>
    <property type="project" value="TreeGrafter"/>
</dbReference>
<proteinExistence type="predicted"/>
<dbReference type="Pfam" id="PF14438">
    <property type="entry name" value="SM-ATX"/>
    <property type="match status" value="1"/>
</dbReference>
<evidence type="ECO:0000259" key="2">
    <source>
        <dbReference type="Pfam" id="PF14438"/>
    </source>
</evidence>
<gene>
    <name evidence="3" type="ORF">SLEP1_g50022</name>
</gene>
<dbReference type="InterPro" id="IPR025852">
    <property type="entry name" value="SM_dom_ATX"/>
</dbReference>
<dbReference type="Proteomes" id="UP001054252">
    <property type="component" value="Unassembled WGS sequence"/>
</dbReference>
<dbReference type="PANTHER" id="PTHR12854:SF12">
    <property type="entry name" value="POLYADENYLATE-BINDING PROTEIN INTERACTING PROTEIN"/>
    <property type="match status" value="1"/>
</dbReference>